<dbReference type="STRING" id="391180.A0A2Y9IP66"/>
<evidence type="ECO:0000256" key="10">
    <source>
        <dbReference type="ARBA" id="ARBA00023157"/>
    </source>
</evidence>
<evidence type="ECO:0000313" key="17">
    <source>
        <dbReference type="Proteomes" id="UP000248482"/>
    </source>
</evidence>
<comment type="subcellular location">
    <subcellularLocation>
        <location evidence="2 14">Secreted</location>
    </subcellularLocation>
</comment>
<dbReference type="Gene3D" id="1.20.1250.10">
    <property type="match status" value="1"/>
</dbReference>
<dbReference type="InterPro" id="IPR001325">
    <property type="entry name" value="IL-4/IL-13"/>
</dbReference>
<dbReference type="GO" id="GO:0005125">
    <property type="term" value="F:cytokine activity"/>
    <property type="evidence" value="ECO:0007669"/>
    <property type="project" value="UniProtKB-KW"/>
</dbReference>
<comment type="similarity">
    <text evidence="3 14">Belongs to the IL-4/IL-13 family.</text>
</comment>
<keyword evidence="5 14" id="KW-0202">Cytokine</keyword>
<dbReference type="GO" id="GO:0008083">
    <property type="term" value="F:growth factor activity"/>
    <property type="evidence" value="ECO:0007669"/>
    <property type="project" value="UniProtKB-KW"/>
</dbReference>
<dbReference type="PANTHER" id="PTHR47401:SF1">
    <property type="entry name" value="INTERLEUKIN-4"/>
    <property type="match status" value="1"/>
</dbReference>
<feature type="disulfide bond" evidence="15">
    <location>
        <begin position="70"/>
        <end position="104"/>
    </location>
</feature>
<evidence type="ECO:0000313" key="18">
    <source>
        <dbReference type="RefSeq" id="XP_022349139.1"/>
    </source>
</evidence>
<dbReference type="PRINTS" id="PR00431">
    <property type="entry name" value="INTERLEUKIN4"/>
</dbReference>
<dbReference type="RefSeq" id="XP_022349139.1">
    <property type="nucleotide sequence ID" value="XM_022493431.1"/>
</dbReference>
<feature type="signal peptide" evidence="16">
    <location>
        <begin position="1"/>
        <end position="24"/>
    </location>
</feature>
<dbReference type="GO" id="GO:0005136">
    <property type="term" value="F:interleukin-4 receptor binding"/>
    <property type="evidence" value="ECO:0007669"/>
    <property type="project" value="InterPro"/>
</dbReference>
<evidence type="ECO:0000256" key="11">
    <source>
        <dbReference type="ARBA" id="ARBA00023180"/>
    </source>
</evidence>
<keyword evidence="11" id="KW-0325">Glycoprotein</keyword>
<evidence type="ECO:0000256" key="4">
    <source>
        <dbReference type="ARBA" id="ARBA00019467"/>
    </source>
</evidence>
<evidence type="ECO:0000256" key="8">
    <source>
        <dbReference type="ARBA" id="ARBA00022936"/>
    </source>
</evidence>
<dbReference type="GO" id="GO:0010628">
    <property type="term" value="P:positive regulation of gene expression"/>
    <property type="evidence" value="ECO:0007669"/>
    <property type="project" value="UniProtKB-ARBA"/>
</dbReference>
<dbReference type="Proteomes" id="UP000248482">
    <property type="component" value="Unplaced"/>
</dbReference>
<dbReference type="PANTHER" id="PTHR47401">
    <property type="entry name" value="INTERLEUKIN-4"/>
    <property type="match status" value="1"/>
</dbReference>
<organism evidence="17 18">
    <name type="scientific">Enhydra lutris kenyoni</name>
    <name type="common">northern sea otter</name>
    <dbReference type="NCBI Taxonomy" id="391180"/>
    <lineage>
        <taxon>Eukaryota</taxon>
        <taxon>Metazoa</taxon>
        <taxon>Chordata</taxon>
        <taxon>Craniata</taxon>
        <taxon>Vertebrata</taxon>
        <taxon>Euteleostomi</taxon>
        <taxon>Mammalia</taxon>
        <taxon>Eutheria</taxon>
        <taxon>Laurasiatheria</taxon>
        <taxon>Carnivora</taxon>
        <taxon>Caniformia</taxon>
        <taxon>Musteloidea</taxon>
        <taxon>Mustelidae</taxon>
        <taxon>Lutrinae</taxon>
        <taxon>Enhydra</taxon>
    </lineage>
</organism>
<gene>
    <name evidence="18" type="primary">LOC111141099</name>
</gene>
<dbReference type="SUPFAM" id="SSF47266">
    <property type="entry name" value="4-helical cytokines"/>
    <property type="match status" value="1"/>
</dbReference>
<dbReference type="PIRSF" id="PIRSF001941">
    <property type="entry name" value="Interleukin_4"/>
    <property type="match status" value="1"/>
</dbReference>
<evidence type="ECO:0000256" key="13">
    <source>
        <dbReference type="ARBA" id="ARBA00031287"/>
    </source>
</evidence>
<keyword evidence="6 14" id="KW-0964">Secreted</keyword>
<proteinExistence type="inferred from homology"/>
<evidence type="ECO:0000256" key="9">
    <source>
        <dbReference type="ARBA" id="ARBA00023030"/>
    </source>
</evidence>
<keyword evidence="9 14" id="KW-0339">Growth factor</keyword>
<dbReference type="GeneID" id="111141099"/>
<keyword evidence="8 14" id="KW-0075">B-cell activation</keyword>
<evidence type="ECO:0000256" key="16">
    <source>
        <dbReference type="SAM" id="SignalP"/>
    </source>
</evidence>
<comment type="function">
    <text evidence="1">Participates in at least several B-cell activation processes as well as of other cell types. It is a costimulator of DNA-synthesis. It induces the expression of class II MHC molecules on resting B-cells. It enhances both secretion and cell surface expression of IgE and IgG1. It also regulates the expression of the low affinity Fc receptor for IgE (CD23) on both lymphocytes and monocytes. Positively regulates IL31RA expression in macrophages. Stimulates autophagy in dendritic cells by interfering with mTORC1 signaling and through the induction of RUFY4.</text>
</comment>
<evidence type="ECO:0000256" key="7">
    <source>
        <dbReference type="ARBA" id="ARBA00022729"/>
    </source>
</evidence>
<dbReference type="GO" id="GO:0051239">
    <property type="term" value="P:regulation of multicellular organismal process"/>
    <property type="evidence" value="ECO:0007669"/>
    <property type="project" value="UniProtKB-ARBA"/>
</dbReference>
<keyword evidence="17" id="KW-1185">Reference proteome</keyword>
<dbReference type="GO" id="GO:0050728">
    <property type="term" value="P:negative regulation of inflammatory response"/>
    <property type="evidence" value="ECO:0007669"/>
    <property type="project" value="TreeGrafter"/>
</dbReference>
<evidence type="ECO:0000256" key="14">
    <source>
        <dbReference type="PIRNR" id="PIRNR001941"/>
    </source>
</evidence>
<name>A0A2Y9IP66_ENHLU</name>
<evidence type="ECO:0000256" key="2">
    <source>
        <dbReference type="ARBA" id="ARBA00004613"/>
    </source>
</evidence>
<evidence type="ECO:0000256" key="12">
    <source>
        <dbReference type="ARBA" id="ARBA00030247"/>
    </source>
</evidence>
<protein>
    <recommendedName>
        <fullName evidence="4 14">Interleukin-4</fullName>
        <shortName evidence="14">IL-4</shortName>
    </recommendedName>
    <alternativeName>
        <fullName evidence="13 14">B-cell stimulatory factor 1</fullName>
    </alternativeName>
    <alternativeName>
        <fullName evidence="12 14">Lymphocyte stimulatory factor 1</fullName>
    </alternativeName>
</protein>
<keyword evidence="10 15" id="KW-1015">Disulfide bond</keyword>
<dbReference type="GO" id="GO:0005615">
    <property type="term" value="C:extracellular space"/>
    <property type="evidence" value="ECO:0007669"/>
    <property type="project" value="UniProtKB-UniRule"/>
</dbReference>
<evidence type="ECO:0000256" key="1">
    <source>
        <dbReference type="ARBA" id="ARBA00003994"/>
    </source>
</evidence>
<feature type="chain" id="PRO_5015975707" description="Interleukin-4" evidence="16">
    <location>
        <begin position="25"/>
        <end position="132"/>
    </location>
</feature>
<reference evidence="18" key="1">
    <citation type="submission" date="2025-08" db="UniProtKB">
        <authorList>
            <consortium name="RefSeq"/>
        </authorList>
    </citation>
    <scope>IDENTIFICATION</scope>
    <source>
        <tissue evidence="18">Blood</tissue>
    </source>
</reference>
<dbReference type="GO" id="GO:0042113">
    <property type="term" value="P:B cell activation"/>
    <property type="evidence" value="ECO:0007669"/>
    <property type="project" value="UniProtKB-UniRule"/>
</dbReference>
<dbReference type="KEGG" id="elk:111141099"/>
<accession>A0A2Y9IP66</accession>
<evidence type="ECO:0000256" key="3">
    <source>
        <dbReference type="ARBA" id="ARBA00009855"/>
    </source>
</evidence>
<evidence type="ECO:0000256" key="5">
    <source>
        <dbReference type="ARBA" id="ARBA00022514"/>
    </source>
</evidence>
<dbReference type="FunFam" id="1.20.1250.10:FF:000014">
    <property type="entry name" value="Interleukin-4"/>
    <property type="match status" value="1"/>
</dbReference>
<dbReference type="OrthoDB" id="9528087at2759"/>
<evidence type="ECO:0000256" key="6">
    <source>
        <dbReference type="ARBA" id="ARBA00022525"/>
    </source>
</evidence>
<sequence length="132" mass="15021">MGLTSQLIPTLVCLLALTGTFIHGHNFSIAIKEIIKTLNILTARNDSCMKLTITEVFTAPKNTSEKEIFCRAATVLQQLSTHNCSNRLLRGLHRNLRNMANTTCSVNEVKKSTLKDFLERLKVIMQQKYYRH</sequence>
<dbReference type="SMART" id="SM00190">
    <property type="entry name" value="IL4_13"/>
    <property type="match status" value="1"/>
</dbReference>
<dbReference type="GO" id="GO:0035771">
    <property type="term" value="P:interleukin-4-mediated signaling pathway"/>
    <property type="evidence" value="ECO:0007669"/>
    <property type="project" value="TreeGrafter"/>
</dbReference>
<evidence type="ECO:0000256" key="15">
    <source>
        <dbReference type="PIRSR" id="PIRSR001941-1"/>
    </source>
</evidence>
<dbReference type="GO" id="GO:0050776">
    <property type="term" value="P:regulation of immune response"/>
    <property type="evidence" value="ECO:0007669"/>
    <property type="project" value="TreeGrafter"/>
</dbReference>
<dbReference type="InterPro" id="IPR002354">
    <property type="entry name" value="IL-4"/>
</dbReference>
<dbReference type="AlphaFoldDB" id="A0A2Y9IP66"/>
<dbReference type="Pfam" id="PF00727">
    <property type="entry name" value="IL4"/>
    <property type="match status" value="1"/>
</dbReference>
<keyword evidence="7 16" id="KW-0732">Signal</keyword>
<dbReference type="InterPro" id="IPR009079">
    <property type="entry name" value="4_helix_cytokine-like_core"/>
</dbReference>
<feature type="disulfide bond" evidence="15">
    <location>
        <begin position="48"/>
        <end position="84"/>
    </location>
</feature>
<dbReference type="GO" id="GO:0006955">
    <property type="term" value="P:immune response"/>
    <property type="evidence" value="ECO:0007669"/>
    <property type="project" value="InterPro"/>
</dbReference>
<dbReference type="GO" id="GO:0045893">
    <property type="term" value="P:positive regulation of DNA-templated transcription"/>
    <property type="evidence" value="ECO:0007669"/>
    <property type="project" value="TreeGrafter"/>
</dbReference>